<gene>
    <name evidence="9" type="ORF">FB391_3839</name>
</gene>
<feature type="transmembrane region" description="Helical" evidence="8">
    <location>
        <begin position="422"/>
        <end position="446"/>
    </location>
</feature>
<dbReference type="NCBIfam" id="TIGR01695">
    <property type="entry name" value="murJ_mviN"/>
    <property type="match status" value="1"/>
</dbReference>
<organism evidence="9 10">
    <name type="scientific">Microbacterium kyungheense</name>
    <dbReference type="NCBI Taxonomy" id="1263636"/>
    <lineage>
        <taxon>Bacteria</taxon>
        <taxon>Bacillati</taxon>
        <taxon>Actinomycetota</taxon>
        <taxon>Actinomycetes</taxon>
        <taxon>Micrococcales</taxon>
        <taxon>Microbacteriaceae</taxon>
        <taxon>Microbacterium</taxon>
    </lineage>
</organism>
<dbReference type="PANTHER" id="PTHR47019">
    <property type="entry name" value="LIPID II FLIPPASE MURJ"/>
    <property type="match status" value="1"/>
</dbReference>
<dbReference type="GO" id="GO:0034204">
    <property type="term" value="P:lipid translocation"/>
    <property type="evidence" value="ECO:0007669"/>
    <property type="project" value="TreeGrafter"/>
</dbReference>
<dbReference type="OrthoDB" id="9786339at2"/>
<evidence type="ECO:0000256" key="5">
    <source>
        <dbReference type="ARBA" id="ARBA00022984"/>
    </source>
</evidence>
<keyword evidence="3 8" id="KW-0812">Transmembrane</keyword>
<dbReference type="Pfam" id="PF03023">
    <property type="entry name" value="MurJ"/>
    <property type="match status" value="1"/>
</dbReference>
<keyword evidence="4" id="KW-0133">Cell shape</keyword>
<evidence type="ECO:0000256" key="4">
    <source>
        <dbReference type="ARBA" id="ARBA00022960"/>
    </source>
</evidence>
<feature type="transmembrane region" description="Helical" evidence="8">
    <location>
        <begin position="7"/>
        <end position="34"/>
    </location>
</feature>
<feature type="transmembrane region" description="Helical" evidence="8">
    <location>
        <begin position="54"/>
        <end position="72"/>
    </location>
</feature>
<dbReference type="RefSeq" id="WP_141896782.1">
    <property type="nucleotide sequence ID" value="NZ_BAABLH010000006.1"/>
</dbReference>
<comment type="caution">
    <text evidence="9">The sequence shown here is derived from an EMBL/GenBank/DDBJ whole genome shotgun (WGS) entry which is preliminary data.</text>
</comment>
<sequence length="539" mass="56715">MSGIGRASVMIGAGTIVSRLTGFLRGIVLVAVVGSVNSHAGDAFATANQLPNNIYALISTGLLTAVVVPQIVKAASHQDGGRAFISKVFTLGTVVLLVTTALATLAAPWLVQLYAPGYSAAQLALATAFAYWCLPQILFYGLYALVGEALNARRIYGPFTWAPIVNNIVSIAGFLVFLALFGGPLTEVVDWTPSMIALLAGTATLGIVVQAVILFFFWRRTGLHVRPDFAWRGVGLGQIGRLAGWTFLMVAAGQIAGLLQGRVVSEASGDGPAAAAMGYAWLLFMLPYSIIVLSIGTPYFTQLSEHAHAGRDDEVRGDIGRSIRTLGVFVVFATFALAAAAVPASRIFTNTASEAVQAAWVLLAYLIGLIPLAVLFVIQRTFYAYDDTRTPFWFTLVQCAIVVATAYGAWGLVNAGVIGLEYLAAVVAIGQSFASIVQVVLATWLLQRRLGGLRTASWLLSLGRFVLAAIPAAAAGWGVFVLLGGADGWTASSALLGAVGSAIIGLASMVVYVAFLALFRAPELSVATGLVRRFLPGRR</sequence>
<reference evidence="9 10" key="1">
    <citation type="submission" date="2019-06" db="EMBL/GenBank/DDBJ databases">
        <title>Sequencing the genomes of 1000 actinobacteria strains.</title>
        <authorList>
            <person name="Klenk H.-P."/>
        </authorList>
    </citation>
    <scope>NUCLEOTIDE SEQUENCE [LARGE SCALE GENOMIC DNA]</scope>
    <source>
        <strain evidence="9 10">DSM 105492</strain>
    </source>
</reference>
<dbReference type="GO" id="GO:0009252">
    <property type="term" value="P:peptidoglycan biosynthetic process"/>
    <property type="evidence" value="ECO:0007669"/>
    <property type="project" value="UniProtKB-KW"/>
</dbReference>
<evidence type="ECO:0000256" key="1">
    <source>
        <dbReference type="ARBA" id="ARBA00004651"/>
    </source>
</evidence>
<feature type="transmembrane region" description="Helical" evidence="8">
    <location>
        <begin position="390"/>
        <end position="410"/>
    </location>
</feature>
<dbReference type="GO" id="GO:0015648">
    <property type="term" value="F:lipid-linked peptidoglycan transporter activity"/>
    <property type="evidence" value="ECO:0007669"/>
    <property type="project" value="TreeGrafter"/>
</dbReference>
<dbReference type="AlphaFoldDB" id="A0A543EAT8"/>
<dbReference type="Proteomes" id="UP000320235">
    <property type="component" value="Unassembled WGS sequence"/>
</dbReference>
<feature type="transmembrane region" description="Helical" evidence="8">
    <location>
        <begin position="158"/>
        <end position="183"/>
    </location>
</feature>
<keyword evidence="5" id="KW-0573">Peptidoglycan synthesis</keyword>
<keyword evidence="2" id="KW-1003">Cell membrane</keyword>
<dbReference type="CDD" id="cd13123">
    <property type="entry name" value="MATE_MurJ_like"/>
    <property type="match status" value="1"/>
</dbReference>
<evidence type="ECO:0000256" key="8">
    <source>
        <dbReference type="SAM" id="Phobius"/>
    </source>
</evidence>
<feature type="transmembrane region" description="Helical" evidence="8">
    <location>
        <begin position="357"/>
        <end position="378"/>
    </location>
</feature>
<accession>A0A543EAT8</accession>
<dbReference type="InterPro" id="IPR051050">
    <property type="entry name" value="Lipid_II_flippase_MurJ/MviN"/>
</dbReference>
<dbReference type="GO" id="GO:0008360">
    <property type="term" value="P:regulation of cell shape"/>
    <property type="evidence" value="ECO:0007669"/>
    <property type="project" value="UniProtKB-KW"/>
</dbReference>
<keyword evidence="6 8" id="KW-1133">Transmembrane helix</keyword>
<evidence type="ECO:0000313" key="9">
    <source>
        <dbReference type="EMBL" id="TQM18704.1"/>
    </source>
</evidence>
<keyword evidence="10" id="KW-1185">Reference proteome</keyword>
<evidence type="ECO:0000256" key="3">
    <source>
        <dbReference type="ARBA" id="ARBA00022692"/>
    </source>
</evidence>
<feature type="transmembrane region" description="Helical" evidence="8">
    <location>
        <begin position="84"/>
        <end position="111"/>
    </location>
</feature>
<feature type="transmembrane region" description="Helical" evidence="8">
    <location>
        <begin position="458"/>
        <end position="483"/>
    </location>
</feature>
<feature type="transmembrane region" description="Helical" evidence="8">
    <location>
        <begin position="495"/>
        <end position="519"/>
    </location>
</feature>
<feature type="transmembrane region" description="Helical" evidence="8">
    <location>
        <begin position="279"/>
        <end position="301"/>
    </location>
</feature>
<evidence type="ECO:0000256" key="6">
    <source>
        <dbReference type="ARBA" id="ARBA00022989"/>
    </source>
</evidence>
<dbReference type="InterPro" id="IPR004268">
    <property type="entry name" value="MurJ"/>
</dbReference>
<dbReference type="PANTHER" id="PTHR47019:SF1">
    <property type="entry name" value="LIPID II FLIPPASE MURJ"/>
    <property type="match status" value="1"/>
</dbReference>
<name>A0A543EAT8_9MICO</name>
<dbReference type="PRINTS" id="PR01806">
    <property type="entry name" value="VIRFACTRMVIN"/>
</dbReference>
<evidence type="ECO:0000256" key="2">
    <source>
        <dbReference type="ARBA" id="ARBA00022475"/>
    </source>
</evidence>
<keyword evidence="7 8" id="KW-0472">Membrane</keyword>
<evidence type="ECO:0000313" key="10">
    <source>
        <dbReference type="Proteomes" id="UP000320235"/>
    </source>
</evidence>
<protein>
    <submittedName>
        <fullName evidence="9">Putative peptidoglycan lipid II flippase</fullName>
    </submittedName>
</protein>
<evidence type="ECO:0000256" key="7">
    <source>
        <dbReference type="ARBA" id="ARBA00023136"/>
    </source>
</evidence>
<feature type="transmembrane region" description="Helical" evidence="8">
    <location>
        <begin position="239"/>
        <end position="259"/>
    </location>
</feature>
<feature type="transmembrane region" description="Helical" evidence="8">
    <location>
        <begin position="195"/>
        <end position="218"/>
    </location>
</feature>
<proteinExistence type="predicted"/>
<dbReference type="EMBL" id="VFPE01000008">
    <property type="protein sequence ID" value="TQM18704.1"/>
    <property type="molecule type" value="Genomic_DNA"/>
</dbReference>
<feature type="transmembrane region" description="Helical" evidence="8">
    <location>
        <begin position="322"/>
        <end position="345"/>
    </location>
</feature>
<feature type="transmembrane region" description="Helical" evidence="8">
    <location>
        <begin position="123"/>
        <end position="146"/>
    </location>
</feature>
<comment type="subcellular location">
    <subcellularLocation>
        <location evidence="1">Cell membrane</location>
        <topology evidence="1">Multi-pass membrane protein</topology>
    </subcellularLocation>
</comment>
<dbReference type="GO" id="GO:0005886">
    <property type="term" value="C:plasma membrane"/>
    <property type="evidence" value="ECO:0007669"/>
    <property type="project" value="UniProtKB-SubCell"/>
</dbReference>